<dbReference type="CDD" id="cd19526">
    <property type="entry name" value="RecA-like_PEX1_r2"/>
    <property type="match status" value="1"/>
</dbReference>
<dbReference type="InterPro" id="IPR015342">
    <property type="entry name" value="PEX1-N_C-lobe"/>
</dbReference>
<evidence type="ECO:0000256" key="5">
    <source>
        <dbReference type="ARBA" id="ARBA00022741"/>
    </source>
</evidence>
<feature type="region of interest" description="Disordered" evidence="13">
    <location>
        <begin position="1017"/>
        <end position="1037"/>
    </location>
</feature>
<dbReference type="Proteomes" id="UP000190274">
    <property type="component" value="Chromosome B"/>
</dbReference>
<evidence type="ECO:0000256" key="10">
    <source>
        <dbReference type="ARBA" id="ARBA00032509"/>
    </source>
</evidence>
<dbReference type="Pfam" id="PF09262">
    <property type="entry name" value="PEX-1N"/>
    <property type="match status" value="1"/>
</dbReference>
<comment type="similarity">
    <text evidence="2">Belongs to the AAA ATPase family.</text>
</comment>
<keyword evidence="9" id="KW-0472">Membrane</keyword>
<evidence type="ECO:0000256" key="1">
    <source>
        <dbReference type="ARBA" id="ARBA00004370"/>
    </source>
</evidence>
<dbReference type="STRING" id="1266660.A0A1G4ISS1"/>
<organism evidence="15 16">
    <name type="scientific">Lachancea dasiensis</name>
    <dbReference type="NCBI Taxonomy" id="1072105"/>
    <lineage>
        <taxon>Eukaryota</taxon>
        <taxon>Fungi</taxon>
        <taxon>Dikarya</taxon>
        <taxon>Ascomycota</taxon>
        <taxon>Saccharomycotina</taxon>
        <taxon>Saccharomycetes</taxon>
        <taxon>Saccharomycetales</taxon>
        <taxon>Saccharomycetaceae</taxon>
        <taxon>Lachancea</taxon>
    </lineage>
</organism>
<reference evidence="16" key="1">
    <citation type="submission" date="2016-03" db="EMBL/GenBank/DDBJ databases">
        <authorList>
            <person name="Devillers H."/>
        </authorList>
    </citation>
    <scope>NUCLEOTIDE SEQUENCE [LARGE SCALE GENOMIC DNA]</scope>
</reference>
<dbReference type="EMBL" id="LT598456">
    <property type="protein sequence ID" value="SCU79699.1"/>
    <property type="molecule type" value="Genomic_DNA"/>
</dbReference>
<dbReference type="GO" id="GO:0016887">
    <property type="term" value="F:ATP hydrolysis activity"/>
    <property type="evidence" value="ECO:0007669"/>
    <property type="project" value="EnsemblFungi"/>
</dbReference>
<evidence type="ECO:0000256" key="9">
    <source>
        <dbReference type="ARBA" id="ARBA00023136"/>
    </source>
</evidence>
<dbReference type="PANTHER" id="PTHR23077">
    <property type="entry name" value="AAA-FAMILY ATPASE"/>
    <property type="match status" value="1"/>
</dbReference>
<evidence type="ECO:0000313" key="16">
    <source>
        <dbReference type="Proteomes" id="UP000190274"/>
    </source>
</evidence>
<dbReference type="SUPFAM" id="SSF54585">
    <property type="entry name" value="Cdc48 domain 2-like"/>
    <property type="match status" value="1"/>
</dbReference>
<name>A0A1G4ISS1_9SACH</name>
<dbReference type="Pfam" id="PF17862">
    <property type="entry name" value="AAA_lid_3"/>
    <property type="match status" value="1"/>
</dbReference>
<evidence type="ECO:0000256" key="8">
    <source>
        <dbReference type="ARBA" id="ARBA00022927"/>
    </source>
</evidence>
<evidence type="ECO:0000256" key="4">
    <source>
        <dbReference type="ARBA" id="ARBA00022593"/>
    </source>
</evidence>
<dbReference type="OrthoDB" id="2187at2759"/>
<dbReference type="GO" id="GO:0005778">
    <property type="term" value="C:peroxisomal membrane"/>
    <property type="evidence" value="ECO:0007669"/>
    <property type="project" value="EnsemblFungi"/>
</dbReference>
<dbReference type="Gene3D" id="3.40.50.300">
    <property type="entry name" value="P-loop containing nucleotide triphosphate hydrolases"/>
    <property type="match status" value="2"/>
</dbReference>
<evidence type="ECO:0000259" key="14">
    <source>
        <dbReference type="SMART" id="SM00382"/>
    </source>
</evidence>
<dbReference type="SUPFAM" id="SSF52540">
    <property type="entry name" value="P-loop containing nucleoside triphosphate hydrolases"/>
    <property type="match status" value="2"/>
</dbReference>
<evidence type="ECO:0000256" key="13">
    <source>
        <dbReference type="SAM" id="MobiDB-lite"/>
    </source>
</evidence>
<dbReference type="GO" id="GO:0005829">
    <property type="term" value="C:cytosol"/>
    <property type="evidence" value="ECO:0007669"/>
    <property type="project" value="TreeGrafter"/>
</dbReference>
<proteinExistence type="inferred from homology"/>
<dbReference type="Gene3D" id="3.10.330.10">
    <property type="match status" value="1"/>
</dbReference>
<dbReference type="Pfam" id="PF00004">
    <property type="entry name" value="AAA"/>
    <property type="match status" value="2"/>
</dbReference>
<dbReference type="InterPro" id="IPR027417">
    <property type="entry name" value="P-loop_NTPase"/>
</dbReference>
<keyword evidence="6" id="KW-0378">Hydrolase</keyword>
<evidence type="ECO:0000256" key="11">
    <source>
        <dbReference type="ARBA" id="ARBA00034532"/>
    </source>
</evidence>
<gene>
    <name evidence="15" type="ORF">LADA_0B02586G</name>
</gene>
<evidence type="ECO:0000256" key="7">
    <source>
        <dbReference type="ARBA" id="ARBA00022840"/>
    </source>
</evidence>
<dbReference type="Gene3D" id="1.10.8.60">
    <property type="match status" value="2"/>
</dbReference>
<evidence type="ECO:0000256" key="6">
    <source>
        <dbReference type="ARBA" id="ARBA00022801"/>
    </source>
</evidence>
<comment type="subcellular location">
    <subcellularLocation>
        <location evidence="1">Membrane</location>
    </subcellularLocation>
</comment>
<evidence type="ECO:0000256" key="3">
    <source>
        <dbReference type="ARBA" id="ARBA00022448"/>
    </source>
</evidence>
<dbReference type="SUPFAM" id="SSF50692">
    <property type="entry name" value="ADC-like"/>
    <property type="match status" value="1"/>
</dbReference>
<feature type="domain" description="AAA+ ATPase" evidence="14">
    <location>
        <begin position="715"/>
        <end position="851"/>
    </location>
</feature>
<accession>A0A1G4ISS1</accession>
<dbReference type="GO" id="GO:0005524">
    <property type="term" value="F:ATP binding"/>
    <property type="evidence" value="ECO:0007669"/>
    <property type="project" value="UniProtKB-KW"/>
</dbReference>
<dbReference type="FunFam" id="3.40.50.300:FF:000149">
    <property type="entry name" value="Nuclear valosin-containing protein-like"/>
    <property type="match status" value="1"/>
</dbReference>
<keyword evidence="3" id="KW-0813">Transport</keyword>
<dbReference type="PANTHER" id="PTHR23077:SF12">
    <property type="entry name" value="PEROXISOMAL ATPASE PEX1"/>
    <property type="match status" value="1"/>
</dbReference>
<dbReference type="PROSITE" id="PS00674">
    <property type="entry name" value="AAA"/>
    <property type="match status" value="1"/>
</dbReference>
<keyword evidence="5" id="KW-0547">Nucleotide-binding</keyword>
<keyword evidence="8" id="KW-0653">Protein transport</keyword>
<dbReference type="GO" id="GO:0043335">
    <property type="term" value="P:protein unfolding"/>
    <property type="evidence" value="ECO:0007669"/>
    <property type="project" value="EnsemblFungi"/>
</dbReference>
<evidence type="ECO:0000256" key="2">
    <source>
        <dbReference type="ARBA" id="ARBA00006914"/>
    </source>
</evidence>
<protein>
    <recommendedName>
        <fullName evidence="11">Peroxisomal ATPase PEX1</fullName>
    </recommendedName>
    <alternativeName>
        <fullName evidence="10">Peroxin-1</fullName>
    </alternativeName>
</protein>
<dbReference type="InterPro" id="IPR029067">
    <property type="entry name" value="CDC48_domain_2-like_sf"/>
</dbReference>
<dbReference type="InterPro" id="IPR003593">
    <property type="entry name" value="AAA+_ATPase"/>
</dbReference>
<dbReference type="GO" id="GO:0016562">
    <property type="term" value="P:protein import into peroxisome matrix, receptor recycling"/>
    <property type="evidence" value="ECO:0007669"/>
    <property type="project" value="EnsemblFungi"/>
</dbReference>
<sequence>MNPHAELPFQSLRVSLSDRIRGNFVRLPSYIVQVLEGTSIPVQEFGIAIQKADHTLHVGWDGFESSSAINGQTCVEMNPVLASAHNVSEGDVVDLRIRHFDRHHVATEVYIEPLSSDDWEIIEGNSRFLQEDMLFQTRIVVPDELLICYVEQTVARFKVQKLAPQLDGGGRLTNDTLVVVAPMLNKSRISNEKLKIPVDHYHSSFHQPILMRTLARTSELQGFSMGVCERNAKSTLALVSILKNPLENLPADTPTDSGNVIASAEKVAVKLIQQKHLSSKQAILSVLAWESLGFDPQNGHKINVEFINDLSDVEPPNAIVFRVEQSSSKEKILSGGENSSAIHSDTINSLARLVTGSVLTDRVYLPRFRVYIELAYSSGERVPFYDFRSKGIKFKPADTTVILSRKDQVVPQNALSDPIGIEKMLDDLVQYLTLPIVPSSCSLITGSSGMGKTLLVRHLKSRLELTTSVNVKYVDCEKLIDSSNFTKMKQHLQQLLSACYWYSPSLLILDNAEIIFPQSRSEDEGQSQNTLTDVSTKLCQVLVHDLERLYPKRQGQVRLLLTARAQDKINQSLFSKHAVGKTWKLSAPDRDTRCALLKHLLGERNLHYSEELDESTIAVGTEGYSPRDLLLLADKVLYEHLCDQDSTSNTLKRDSFDRAVAAFTPTSLRGIKIQKSIGIKWSSVGAMHQAKALLLETLEWPIKYGPIFSKCPLRLRSGILLYGYPGCGKTMLASAVAQQCGLNFISVKGPEILNKYIGASEQSVRECFERAQAARPCILFFDEFDSIAPKRGHDSIGVTDRVVNQMLTQMDGAEGLEGVYVLAATSRPDLIDSALLRPGRLDKSVLCGLPVAADRLEILRAIISSGKMPVEPSCNLQEFAEATDGMSGADLQGMCYNAYLSSVHRNMRMSTETNVLDAIDAAGDFPEKRLKYFQATNPSSTSAEAHIFLEKFKHKYTSTPADLGNQSSSGTVSTTSKDLPTITTADFRAACRDTKPSISPGEWQKLSKIYRRFSSDREATMPSGEASSDIGGRLTLM</sequence>
<dbReference type="InterPro" id="IPR009010">
    <property type="entry name" value="Asp_de-COase-like_dom_sf"/>
</dbReference>
<dbReference type="InterPro" id="IPR003959">
    <property type="entry name" value="ATPase_AAA_core"/>
</dbReference>
<dbReference type="GO" id="GO:0140318">
    <property type="term" value="F:protein transporter activity"/>
    <property type="evidence" value="ECO:0007669"/>
    <property type="project" value="EnsemblFungi"/>
</dbReference>
<evidence type="ECO:0000256" key="12">
    <source>
        <dbReference type="ARBA" id="ARBA00048778"/>
    </source>
</evidence>
<keyword evidence="16" id="KW-1185">Reference proteome</keyword>
<dbReference type="InterPro" id="IPR050168">
    <property type="entry name" value="AAA_ATPase_domain"/>
</dbReference>
<dbReference type="InterPro" id="IPR041569">
    <property type="entry name" value="AAA_lid_3"/>
</dbReference>
<dbReference type="SMART" id="SM00382">
    <property type="entry name" value="AAA"/>
    <property type="match status" value="2"/>
</dbReference>
<dbReference type="AlphaFoldDB" id="A0A1G4ISS1"/>
<evidence type="ECO:0000313" key="15">
    <source>
        <dbReference type="EMBL" id="SCU79699.1"/>
    </source>
</evidence>
<keyword evidence="7" id="KW-0067">ATP-binding</keyword>
<dbReference type="GO" id="GO:1904949">
    <property type="term" value="C:ATPase complex"/>
    <property type="evidence" value="ECO:0007669"/>
    <property type="project" value="EnsemblFungi"/>
</dbReference>
<dbReference type="InterPro" id="IPR003960">
    <property type="entry name" value="ATPase_AAA_CS"/>
</dbReference>
<feature type="domain" description="AAA+ ATPase" evidence="14">
    <location>
        <begin position="438"/>
        <end position="643"/>
    </location>
</feature>
<keyword evidence="4" id="KW-0962">Peroxisome biogenesis</keyword>
<comment type="catalytic activity">
    <reaction evidence="12">
        <text>ATP + H2O = ADP + phosphate + H(+)</text>
        <dbReference type="Rhea" id="RHEA:13065"/>
        <dbReference type="ChEBI" id="CHEBI:15377"/>
        <dbReference type="ChEBI" id="CHEBI:15378"/>
        <dbReference type="ChEBI" id="CHEBI:30616"/>
        <dbReference type="ChEBI" id="CHEBI:43474"/>
        <dbReference type="ChEBI" id="CHEBI:456216"/>
    </reaction>
    <physiologicalReaction direction="left-to-right" evidence="12">
        <dbReference type="Rhea" id="RHEA:13066"/>
    </physiologicalReaction>
</comment>